<gene>
    <name evidence="5" type="ORF">KZC50_01380</name>
</gene>
<name>A0AAJ2LXD2_9MICO</name>
<dbReference type="GO" id="GO:0031388">
    <property type="term" value="P:organic acid phosphorylation"/>
    <property type="evidence" value="ECO:0007669"/>
    <property type="project" value="UniProtKB-UniRule"/>
</dbReference>
<keyword evidence="2 4" id="KW-0808">Transferase</keyword>
<evidence type="ECO:0000313" key="6">
    <source>
        <dbReference type="Proteomes" id="UP001183582"/>
    </source>
</evidence>
<evidence type="ECO:0000256" key="2">
    <source>
        <dbReference type="ARBA" id="ARBA00022679"/>
    </source>
</evidence>
<comment type="caution">
    <text evidence="5">The sequence shown here is derived from an EMBL/GenBank/DDBJ whole genome shotgun (WGS) entry which is preliminary data.</text>
</comment>
<dbReference type="InterPro" id="IPR018197">
    <property type="entry name" value="Glycerate_kinase_RE-like"/>
</dbReference>
<dbReference type="Pfam" id="PF02595">
    <property type="entry name" value="Gly_kinase"/>
    <property type="match status" value="2"/>
</dbReference>
<dbReference type="InterPro" id="IPR036129">
    <property type="entry name" value="Glycerate_kinase_sf"/>
</dbReference>
<keyword evidence="3 4" id="KW-0418">Kinase</keyword>
<sequence length="345" mass="33868">MAPAAAAGEGRPRRVVIAPDSFKGTIDAGPAAEALRDGWLNERTGDEVIVCPQADGGEGTLTAIGRCVPGAIVHVVEGVTGPDGTPRRGEWLELPGGVGVVEMAQMSGLPLMGELDPMGATSRGLGEVMAAALDSGIRRLIVGIGGSASTDAGLPVRDALGSRRPPVDGAVVLTDVTAPLLGPHGAAAVFAPQKGADAAQVALLEERLADAAALLGGDPGEPGTGAAGGVGFALHRWGAVLTGGAAHVAALTGLTDLVVEADLVITGEGRYDSQSLGGKVVGHVIELGRASGTPVAVVAGAAGAEPAGWYATLTDLAGSGEAAMADPARWLGVAGRGAARALAAD</sequence>
<dbReference type="InterPro" id="IPR004381">
    <property type="entry name" value="Glycerate_kinase"/>
</dbReference>
<evidence type="ECO:0000313" key="5">
    <source>
        <dbReference type="EMBL" id="MDS0244258.1"/>
    </source>
</evidence>
<evidence type="ECO:0000256" key="4">
    <source>
        <dbReference type="PIRNR" id="PIRNR006078"/>
    </source>
</evidence>
<proteinExistence type="inferred from homology"/>
<dbReference type="AlphaFoldDB" id="A0AAJ2LXD2"/>
<dbReference type="SUPFAM" id="SSF110738">
    <property type="entry name" value="Glycerate kinase I"/>
    <property type="match status" value="1"/>
</dbReference>
<dbReference type="Proteomes" id="UP001183582">
    <property type="component" value="Unassembled WGS sequence"/>
</dbReference>
<dbReference type="Gene3D" id="3.90.1510.10">
    <property type="entry name" value="Glycerate kinase, domain 2"/>
    <property type="match status" value="2"/>
</dbReference>
<dbReference type="PANTHER" id="PTHR21599:SF0">
    <property type="entry name" value="GLYCERATE KINASE"/>
    <property type="match status" value="1"/>
</dbReference>
<dbReference type="PIRSF" id="PIRSF006078">
    <property type="entry name" value="GlxK"/>
    <property type="match status" value="1"/>
</dbReference>
<dbReference type="InterPro" id="IPR018193">
    <property type="entry name" value="Glyc_kinase_flavodox-like_fold"/>
</dbReference>
<protein>
    <submittedName>
        <fullName evidence="5">Glycerate kinase</fullName>
    </submittedName>
</protein>
<organism evidence="5 6">
    <name type="scientific">Microbacterium aurantiacum</name>
    <dbReference type="NCBI Taxonomy" id="162393"/>
    <lineage>
        <taxon>Bacteria</taxon>
        <taxon>Bacillati</taxon>
        <taxon>Actinomycetota</taxon>
        <taxon>Actinomycetes</taxon>
        <taxon>Micrococcales</taxon>
        <taxon>Microbacteriaceae</taxon>
        <taxon>Microbacterium</taxon>
    </lineage>
</organism>
<dbReference type="PANTHER" id="PTHR21599">
    <property type="entry name" value="GLYCERATE KINASE"/>
    <property type="match status" value="1"/>
</dbReference>
<comment type="similarity">
    <text evidence="1 4">Belongs to the glycerate kinase type-1 family.</text>
</comment>
<dbReference type="RefSeq" id="WP_431779914.1">
    <property type="nucleotide sequence ID" value="NZ_CBDRDM010000021.1"/>
</dbReference>
<dbReference type="Gene3D" id="3.40.50.10350">
    <property type="entry name" value="Glycerate kinase, domain 1"/>
    <property type="match status" value="2"/>
</dbReference>
<accession>A0AAJ2LXD2</accession>
<evidence type="ECO:0000256" key="3">
    <source>
        <dbReference type="ARBA" id="ARBA00022777"/>
    </source>
</evidence>
<dbReference type="GO" id="GO:0008887">
    <property type="term" value="F:glycerate kinase activity"/>
    <property type="evidence" value="ECO:0007669"/>
    <property type="project" value="UniProtKB-UniRule"/>
</dbReference>
<dbReference type="EMBL" id="JAHWXH010000001">
    <property type="protein sequence ID" value="MDS0244258.1"/>
    <property type="molecule type" value="Genomic_DNA"/>
</dbReference>
<reference evidence="5 6" key="1">
    <citation type="submission" date="2021-06" db="EMBL/GenBank/DDBJ databases">
        <title>Genome-based taxonomic framework of Microbacterium strains isolated from marine environment, the description of four new species and reclassification of four preexisting species.</title>
        <authorList>
            <person name="Lee S.D."/>
            <person name="Kim S.-M."/>
            <person name="Byeon Y.-S."/>
            <person name="Yang H.L."/>
            <person name="Kim I.S."/>
        </authorList>
    </citation>
    <scope>NUCLEOTIDE SEQUENCE [LARGE SCALE GENOMIC DNA]</scope>
    <source>
        <strain evidence="5 6">KACC 20514</strain>
    </source>
</reference>
<evidence type="ECO:0000256" key="1">
    <source>
        <dbReference type="ARBA" id="ARBA00006284"/>
    </source>
</evidence>